<keyword evidence="1" id="KW-0378">Hydrolase</keyword>
<dbReference type="InterPro" id="IPR000675">
    <property type="entry name" value="Cutinase/axe"/>
</dbReference>
<protein>
    <recommendedName>
        <fullName evidence="6">PE-PPE domain-containing protein</fullName>
    </recommendedName>
</protein>
<dbReference type="InterPro" id="IPR029058">
    <property type="entry name" value="AB_hydrolase_fold"/>
</dbReference>
<comment type="caution">
    <text evidence="4">The sequence shown here is derived from an EMBL/GenBank/DDBJ whole genome shotgun (WGS) entry which is preliminary data.</text>
</comment>
<evidence type="ECO:0000256" key="3">
    <source>
        <dbReference type="SAM" id="SignalP"/>
    </source>
</evidence>
<dbReference type="SUPFAM" id="SSF53474">
    <property type="entry name" value="alpha/beta-Hydrolases"/>
    <property type="match status" value="1"/>
</dbReference>
<evidence type="ECO:0008006" key="6">
    <source>
        <dbReference type="Google" id="ProtNLM"/>
    </source>
</evidence>
<keyword evidence="3" id="KW-0732">Signal</keyword>
<feature type="signal peptide" evidence="3">
    <location>
        <begin position="1"/>
        <end position="46"/>
    </location>
</feature>
<dbReference type="Proteomes" id="UP001418444">
    <property type="component" value="Unassembled WGS sequence"/>
</dbReference>
<evidence type="ECO:0000313" key="4">
    <source>
        <dbReference type="EMBL" id="GAA3950925.1"/>
    </source>
</evidence>
<reference evidence="5" key="1">
    <citation type="journal article" date="2019" name="Int. J. Syst. Evol. Microbiol.">
        <title>The Global Catalogue of Microorganisms (GCM) 10K type strain sequencing project: providing services to taxonomists for standard genome sequencing and annotation.</title>
        <authorList>
            <consortium name="The Broad Institute Genomics Platform"/>
            <consortium name="The Broad Institute Genome Sequencing Center for Infectious Disease"/>
            <person name="Wu L."/>
            <person name="Ma J."/>
        </authorList>
    </citation>
    <scope>NUCLEOTIDE SEQUENCE [LARGE SCALE GENOMIC DNA]</scope>
    <source>
        <strain evidence="5">JCM 16923</strain>
    </source>
</reference>
<proteinExistence type="predicted"/>
<dbReference type="Pfam" id="PF01083">
    <property type="entry name" value="Cutinase"/>
    <property type="match status" value="1"/>
</dbReference>
<evidence type="ECO:0000256" key="1">
    <source>
        <dbReference type="ARBA" id="ARBA00022801"/>
    </source>
</evidence>
<sequence>MSSRIRRRRAPAGPARPRSKRIRGLLAVAASLLVMGLAAVPGQAYAAAPTCPATIEFAVGGVGDPLGIRVPGTDDARGIVYPASLAPVGPITGDVSAVTGEVAVETTVRSFRLRCPQTAIHITGYSFGALVAGNIRDRWTHDPVMRRNMSFTLISDPRADEGAMARLPSLIPGFTHSGKRPRSTIPTSTVCRNESDFICHTGNPLRRPLHLVNGVLGYLLGDHGYRDDEITHEPGDHQVGGITRVVEPEVPEASELPPAAAETAQQLRSEVDAVAAAVIPPARLSLTEYIPTPLCDYLPPILAPALPDHLAGIVLPALPPLPQLERPRVAAVATTVLRPAPREQHDQDAADSEADSAAPPCGTSLPSRVKSPGR</sequence>
<evidence type="ECO:0000256" key="2">
    <source>
        <dbReference type="SAM" id="MobiDB-lite"/>
    </source>
</evidence>
<dbReference type="Gene3D" id="3.40.50.1820">
    <property type="entry name" value="alpha/beta hydrolase"/>
    <property type="match status" value="1"/>
</dbReference>
<organism evidence="4 5">
    <name type="scientific">Gordonia caeni</name>
    <dbReference type="NCBI Taxonomy" id="1007097"/>
    <lineage>
        <taxon>Bacteria</taxon>
        <taxon>Bacillati</taxon>
        <taxon>Actinomycetota</taxon>
        <taxon>Actinomycetes</taxon>
        <taxon>Mycobacteriales</taxon>
        <taxon>Gordoniaceae</taxon>
        <taxon>Gordonia</taxon>
    </lineage>
</organism>
<dbReference type="EMBL" id="BAAAZW010000002">
    <property type="protein sequence ID" value="GAA3950925.1"/>
    <property type="molecule type" value="Genomic_DNA"/>
</dbReference>
<feature type="chain" id="PRO_5045910479" description="PE-PPE domain-containing protein" evidence="3">
    <location>
        <begin position="47"/>
        <end position="374"/>
    </location>
</feature>
<evidence type="ECO:0000313" key="5">
    <source>
        <dbReference type="Proteomes" id="UP001418444"/>
    </source>
</evidence>
<name>A0ABP7NPJ1_9ACTN</name>
<accession>A0ABP7NPJ1</accession>
<gene>
    <name evidence="4" type="ORF">GCM10022231_05770</name>
</gene>
<keyword evidence="5" id="KW-1185">Reference proteome</keyword>
<feature type="region of interest" description="Disordered" evidence="2">
    <location>
        <begin position="335"/>
        <end position="374"/>
    </location>
</feature>